<keyword evidence="4" id="KW-0479">Metal-binding</keyword>
<evidence type="ECO:0000256" key="2">
    <source>
        <dbReference type="ARBA" id="ARBA00022485"/>
    </source>
</evidence>
<accession>A0A940DCC5</accession>
<dbReference type="InterPro" id="IPR007197">
    <property type="entry name" value="rSAM"/>
</dbReference>
<dbReference type="InterPro" id="IPR034457">
    <property type="entry name" value="Organic_radical-activating"/>
</dbReference>
<dbReference type="GO" id="GO:0003824">
    <property type="term" value="F:catalytic activity"/>
    <property type="evidence" value="ECO:0007669"/>
    <property type="project" value="InterPro"/>
</dbReference>
<evidence type="ECO:0000313" key="8">
    <source>
        <dbReference type="EMBL" id="MBO8406915.1"/>
    </source>
</evidence>
<dbReference type="SFLD" id="SFLDS00029">
    <property type="entry name" value="Radical_SAM"/>
    <property type="match status" value="1"/>
</dbReference>
<dbReference type="GO" id="GO:0051539">
    <property type="term" value="F:4 iron, 4 sulfur cluster binding"/>
    <property type="evidence" value="ECO:0007669"/>
    <property type="project" value="UniProtKB-KW"/>
</dbReference>
<protein>
    <submittedName>
        <fullName evidence="8">Anaerobic ribonucleoside-triphosphate reductase activating protein</fullName>
    </submittedName>
</protein>
<dbReference type="SUPFAM" id="SSF102114">
    <property type="entry name" value="Radical SAM enzymes"/>
    <property type="match status" value="1"/>
</dbReference>
<keyword evidence="5" id="KW-0408">Iron</keyword>
<evidence type="ECO:0000256" key="4">
    <source>
        <dbReference type="ARBA" id="ARBA00022723"/>
    </source>
</evidence>
<organism evidence="8 9">
    <name type="scientific">Candidatus Enterousia excrementavium</name>
    <dbReference type="NCBI Taxonomy" id="2840789"/>
    <lineage>
        <taxon>Bacteria</taxon>
        <taxon>Pseudomonadati</taxon>
        <taxon>Pseudomonadota</taxon>
        <taxon>Alphaproteobacteria</taxon>
        <taxon>Candidatus Enterousia</taxon>
    </lineage>
</organism>
<gene>
    <name evidence="8" type="ORF">IAC77_00445</name>
</gene>
<dbReference type="SFLD" id="SFLDG01094">
    <property type="entry name" value="Uncharacterised_Radical_SAM_Su"/>
    <property type="match status" value="1"/>
</dbReference>
<dbReference type="PANTHER" id="PTHR30352">
    <property type="entry name" value="PYRUVATE FORMATE-LYASE-ACTIVATING ENZYME"/>
    <property type="match status" value="1"/>
</dbReference>
<evidence type="ECO:0000256" key="1">
    <source>
        <dbReference type="ARBA" id="ARBA00001966"/>
    </source>
</evidence>
<dbReference type="NCBIfam" id="TIGR02495">
    <property type="entry name" value="NrdG2"/>
    <property type="match status" value="1"/>
</dbReference>
<dbReference type="CDD" id="cd01335">
    <property type="entry name" value="Radical_SAM"/>
    <property type="match status" value="1"/>
</dbReference>
<comment type="cofactor">
    <cofactor evidence="1">
        <name>[4Fe-4S] cluster</name>
        <dbReference type="ChEBI" id="CHEBI:49883"/>
    </cofactor>
</comment>
<dbReference type="AlphaFoldDB" id="A0A940DCC5"/>
<dbReference type="Gene3D" id="3.20.20.70">
    <property type="entry name" value="Aldolase class I"/>
    <property type="match status" value="1"/>
</dbReference>
<dbReference type="PROSITE" id="PS51918">
    <property type="entry name" value="RADICAL_SAM"/>
    <property type="match status" value="1"/>
</dbReference>
<evidence type="ECO:0000259" key="7">
    <source>
        <dbReference type="PROSITE" id="PS51918"/>
    </source>
</evidence>
<dbReference type="Pfam" id="PF04055">
    <property type="entry name" value="Radical_SAM"/>
    <property type="match status" value="1"/>
</dbReference>
<evidence type="ECO:0000256" key="6">
    <source>
        <dbReference type="ARBA" id="ARBA00023014"/>
    </source>
</evidence>
<dbReference type="InterPro" id="IPR012840">
    <property type="entry name" value="NrdG2"/>
</dbReference>
<proteinExistence type="predicted"/>
<dbReference type="Proteomes" id="UP000721442">
    <property type="component" value="Unassembled WGS sequence"/>
</dbReference>
<evidence type="ECO:0000256" key="3">
    <source>
        <dbReference type="ARBA" id="ARBA00022691"/>
    </source>
</evidence>
<keyword evidence="6" id="KW-0411">Iron-sulfur</keyword>
<dbReference type="PANTHER" id="PTHR30352:SF13">
    <property type="entry name" value="GLYCYL-RADICAL ENZYME ACTIVATING ENZYME YJJW-RELATED"/>
    <property type="match status" value="1"/>
</dbReference>
<dbReference type="InterPro" id="IPR058240">
    <property type="entry name" value="rSAM_sf"/>
</dbReference>
<evidence type="ECO:0000313" key="9">
    <source>
        <dbReference type="Proteomes" id="UP000721442"/>
    </source>
</evidence>
<dbReference type="GO" id="GO:0046872">
    <property type="term" value="F:metal ion binding"/>
    <property type="evidence" value="ECO:0007669"/>
    <property type="project" value="UniProtKB-KW"/>
</dbReference>
<feature type="domain" description="Radical SAM core" evidence="7">
    <location>
        <begin position="16"/>
        <end position="228"/>
    </location>
</feature>
<name>A0A940DCC5_9PROT</name>
<sequence>MREIQIGGLVSFTTIDYPGKLAAVLFLVGCPLRCAYCSNPHLIPLHDGEYDPEKVFDWLKSRVGKLEAVVFSGGEALMQGDALIDYMRRVRELGFAIGLHTNGFYPETLARAADVVDWIGLDYKTVRNKYGDLVGQNIAHDHMIRSLDTWQSTSKDFEVRITCDPRFVTKMDLLEIANDLHARGVKKFAVQKYIPHFEDSTHNTTPEQRNQFFTDDNLRDTINALFDSVTWRE</sequence>
<dbReference type="EMBL" id="JADINE010000006">
    <property type="protein sequence ID" value="MBO8406915.1"/>
    <property type="molecule type" value="Genomic_DNA"/>
</dbReference>
<keyword evidence="2" id="KW-0004">4Fe-4S</keyword>
<reference evidence="8" key="1">
    <citation type="submission" date="2020-10" db="EMBL/GenBank/DDBJ databases">
        <authorList>
            <person name="Gilroy R."/>
        </authorList>
    </citation>
    <scope>NUCLEOTIDE SEQUENCE</scope>
    <source>
        <strain evidence="8">B1-16210</strain>
    </source>
</reference>
<evidence type="ECO:0000256" key="5">
    <source>
        <dbReference type="ARBA" id="ARBA00023004"/>
    </source>
</evidence>
<dbReference type="InterPro" id="IPR013785">
    <property type="entry name" value="Aldolase_TIM"/>
</dbReference>
<reference evidence="8" key="2">
    <citation type="journal article" date="2021" name="PeerJ">
        <title>Extensive microbial diversity within the chicken gut microbiome revealed by metagenomics and culture.</title>
        <authorList>
            <person name="Gilroy R."/>
            <person name="Ravi A."/>
            <person name="Getino M."/>
            <person name="Pursley I."/>
            <person name="Horton D.L."/>
            <person name="Alikhan N.F."/>
            <person name="Baker D."/>
            <person name="Gharbi K."/>
            <person name="Hall N."/>
            <person name="Watson M."/>
            <person name="Adriaenssens E.M."/>
            <person name="Foster-Nyarko E."/>
            <person name="Jarju S."/>
            <person name="Secka A."/>
            <person name="Antonio M."/>
            <person name="Oren A."/>
            <person name="Chaudhuri R.R."/>
            <person name="La Ragione R."/>
            <person name="Hildebrand F."/>
            <person name="Pallen M.J."/>
        </authorList>
    </citation>
    <scope>NUCLEOTIDE SEQUENCE</scope>
    <source>
        <strain evidence="8">B1-16210</strain>
    </source>
</reference>
<comment type="caution">
    <text evidence="8">The sequence shown here is derived from an EMBL/GenBank/DDBJ whole genome shotgun (WGS) entry which is preliminary data.</text>
</comment>
<keyword evidence="3" id="KW-0949">S-adenosyl-L-methionine</keyword>